<evidence type="ECO:0000256" key="2">
    <source>
        <dbReference type="ARBA" id="ARBA00007456"/>
    </source>
</evidence>
<dbReference type="EMBL" id="JAUJYN010000001">
    <property type="protein sequence ID" value="KAK1281291.1"/>
    <property type="molecule type" value="Genomic_DNA"/>
</dbReference>
<dbReference type="AlphaFoldDB" id="A0AAV9BXQ4"/>
<sequence>MKLSPLLFILVLLAMASSGSHASDPSPLQDFCVADLASPVLVNGFVCKNPMNVSANDFFFTGLNIPGNTNNNQGSHVTTVAVNQLPGLNTLGISLVRIDYAPLGLNPPHTHPRASEILVVIEGTLQVGFVTSNPQNILFFKVLNAGDVFVFPIGMIHFQFNPSPNKNTVAIAGLSSQNPGVITIANAVFGSNPPINDQILAKAFQVDKKVIDYLQSQFWVDNSS</sequence>
<dbReference type="SMART" id="SM00835">
    <property type="entry name" value="Cupin_1"/>
    <property type="match status" value="1"/>
</dbReference>
<evidence type="ECO:0000256" key="10">
    <source>
        <dbReference type="PIRSR" id="PIRSR601929-3"/>
    </source>
</evidence>
<dbReference type="PRINTS" id="PR00325">
    <property type="entry name" value="GERMIN"/>
</dbReference>
<dbReference type="InterPro" id="IPR001929">
    <property type="entry name" value="Germin"/>
</dbReference>
<dbReference type="PROSITE" id="PS00725">
    <property type="entry name" value="GERMIN"/>
    <property type="match status" value="1"/>
</dbReference>
<keyword evidence="11" id="KW-0732">Signal</keyword>
<feature type="binding site" evidence="9">
    <location>
        <position position="109"/>
    </location>
    <ligand>
        <name>Mn(2+)</name>
        <dbReference type="ChEBI" id="CHEBI:29035"/>
    </ligand>
</feature>
<dbReference type="Pfam" id="PF00190">
    <property type="entry name" value="Cupin_1"/>
    <property type="match status" value="1"/>
</dbReference>
<feature type="binding site" evidence="9">
    <location>
        <position position="157"/>
    </location>
    <ligand>
        <name>Mn(2+)</name>
        <dbReference type="ChEBI" id="CHEBI:29035"/>
    </ligand>
</feature>
<evidence type="ECO:0000313" key="14">
    <source>
        <dbReference type="Proteomes" id="UP001179952"/>
    </source>
</evidence>
<evidence type="ECO:0000313" key="13">
    <source>
        <dbReference type="EMBL" id="KAK1281291.1"/>
    </source>
</evidence>
<keyword evidence="14" id="KW-1185">Reference proteome</keyword>
<accession>A0AAV9BXQ4</accession>
<keyword evidence="3 11" id="KW-0052">Apoplast</keyword>
<comment type="caution">
    <text evidence="13">The sequence shown here is derived from an EMBL/GenBank/DDBJ whole genome shotgun (WGS) entry which is preliminary data.</text>
</comment>
<proteinExistence type="inferred from homology"/>
<evidence type="ECO:0000256" key="6">
    <source>
        <dbReference type="ARBA" id="ARBA00023157"/>
    </source>
</evidence>
<keyword evidence="6 10" id="KW-1015">Disulfide bond</keyword>
<dbReference type="PANTHER" id="PTHR31238">
    <property type="entry name" value="GERMIN-LIKE PROTEIN SUBFAMILY 3 MEMBER 3"/>
    <property type="match status" value="1"/>
</dbReference>
<evidence type="ECO:0000256" key="4">
    <source>
        <dbReference type="ARBA" id="ARBA00022525"/>
    </source>
</evidence>
<dbReference type="InterPro" id="IPR011051">
    <property type="entry name" value="RmlC_Cupin_sf"/>
</dbReference>
<feature type="chain" id="PRO_5043103812" description="Germin-like protein" evidence="11">
    <location>
        <begin position="23"/>
        <end position="224"/>
    </location>
</feature>
<evidence type="ECO:0000256" key="3">
    <source>
        <dbReference type="ARBA" id="ARBA00022523"/>
    </source>
</evidence>
<dbReference type="InterPro" id="IPR014710">
    <property type="entry name" value="RmlC-like_jellyroll"/>
</dbReference>
<evidence type="ECO:0000256" key="9">
    <source>
        <dbReference type="PIRSR" id="PIRSR601929-2"/>
    </source>
</evidence>
<dbReference type="InterPro" id="IPR006045">
    <property type="entry name" value="Cupin_1"/>
</dbReference>
<keyword evidence="7 8" id="KW-0464">Manganese</keyword>
<evidence type="ECO:0000256" key="11">
    <source>
        <dbReference type="RuleBase" id="RU366015"/>
    </source>
</evidence>
<dbReference type="GO" id="GO:0030145">
    <property type="term" value="F:manganese ion binding"/>
    <property type="evidence" value="ECO:0007669"/>
    <property type="project" value="UniProtKB-UniRule"/>
</dbReference>
<dbReference type="SUPFAM" id="SSF51182">
    <property type="entry name" value="RmlC-like cupins"/>
    <property type="match status" value="1"/>
</dbReference>
<keyword evidence="5 8" id="KW-0479">Metal-binding</keyword>
<feature type="binding site" evidence="9">
    <location>
        <position position="116"/>
    </location>
    <ligand>
        <name>Mn(2+)</name>
        <dbReference type="ChEBI" id="CHEBI:29035"/>
    </ligand>
</feature>
<feature type="binding site" evidence="9">
    <location>
        <position position="111"/>
    </location>
    <ligand>
        <name>Mn(2+)</name>
        <dbReference type="ChEBI" id="CHEBI:29035"/>
    </ligand>
</feature>
<evidence type="ECO:0000256" key="1">
    <source>
        <dbReference type="ARBA" id="ARBA00004271"/>
    </source>
</evidence>
<name>A0AAV9BXQ4_ACOGR</name>
<dbReference type="InterPro" id="IPR019780">
    <property type="entry name" value="Germin_Mn-BS"/>
</dbReference>
<evidence type="ECO:0000256" key="8">
    <source>
        <dbReference type="PIRSR" id="PIRSR601929-1"/>
    </source>
</evidence>
<keyword evidence="4 11" id="KW-0964">Secreted</keyword>
<feature type="signal peptide" evidence="11">
    <location>
        <begin position="1"/>
        <end position="22"/>
    </location>
</feature>
<gene>
    <name evidence="13" type="ORF">QJS04_geneDACA018880</name>
</gene>
<dbReference type="GO" id="GO:0048046">
    <property type="term" value="C:apoplast"/>
    <property type="evidence" value="ECO:0007669"/>
    <property type="project" value="UniProtKB-SubCell"/>
</dbReference>
<comment type="similarity">
    <text evidence="2 11">Belongs to the germin family.</text>
</comment>
<reference evidence="13" key="2">
    <citation type="submission" date="2023-06" db="EMBL/GenBank/DDBJ databases">
        <authorList>
            <person name="Ma L."/>
            <person name="Liu K.-W."/>
            <person name="Li Z."/>
            <person name="Hsiao Y.-Y."/>
            <person name="Qi Y."/>
            <person name="Fu T."/>
            <person name="Tang G."/>
            <person name="Zhang D."/>
            <person name="Sun W.-H."/>
            <person name="Liu D.-K."/>
            <person name="Li Y."/>
            <person name="Chen G.-Z."/>
            <person name="Liu X.-D."/>
            <person name="Liao X.-Y."/>
            <person name="Jiang Y.-T."/>
            <person name="Yu X."/>
            <person name="Hao Y."/>
            <person name="Huang J."/>
            <person name="Zhao X.-W."/>
            <person name="Ke S."/>
            <person name="Chen Y.-Y."/>
            <person name="Wu W.-L."/>
            <person name="Hsu J.-L."/>
            <person name="Lin Y.-F."/>
            <person name="Huang M.-D."/>
            <person name="Li C.-Y."/>
            <person name="Huang L."/>
            <person name="Wang Z.-W."/>
            <person name="Zhao X."/>
            <person name="Zhong W.-Y."/>
            <person name="Peng D.-H."/>
            <person name="Ahmad S."/>
            <person name="Lan S."/>
            <person name="Zhang J.-S."/>
            <person name="Tsai W.-C."/>
            <person name="Van De Peer Y."/>
            <person name="Liu Z.-J."/>
        </authorList>
    </citation>
    <scope>NUCLEOTIDE SEQUENCE</scope>
    <source>
        <strain evidence="13">SCP</strain>
        <tissue evidence="13">Leaves</tissue>
    </source>
</reference>
<evidence type="ECO:0000256" key="5">
    <source>
        <dbReference type="ARBA" id="ARBA00022723"/>
    </source>
</evidence>
<feature type="binding site" evidence="8">
    <location>
        <position position="111"/>
    </location>
    <ligand>
        <name>oxalate</name>
        <dbReference type="ChEBI" id="CHEBI:30623"/>
    </ligand>
</feature>
<evidence type="ECO:0000259" key="12">
    <source>
        <dbReference type="SMART" id="SM00835"/>
    </source>
</evidence>
<dbReference type="FunFam" id="2.60.120.10:FF:000005">
    <property type="entry name" value="Germin-like protein subfamily 1 member 8"/>
    <property type="match status" value="1"/>
</dbReference>
<dbReference type="CDD" id="cd02241">
    <property type="entry name" value="cupin_OxOx"/>
    <property type="match status" value="1"/>
</dbReference>
<feature type="binding site" evidence="8">
    <location>
        <position position="106"/>
    </location>
    <ligand>
        <name>oxalate</name>
        <dbReference type="ChEBI" id="CHEBI:30623"/>
    </ligand>
</feature>
<reference evidence="13" key="1">
    <citation type="journal article" date="2023" name="Nat. Commun.">
        <title>Diploid and tetraploid genomes of Acorus and the evolution of monocots.</title>
        <authorList>
            <person name="Ma L."/>
            <person name="Liu K.W."/>
            <person name="Li Z."/>
            <person name="Hsiao Y.Y."/>
            <person name="Qi Y."/>
            <person name="Fu T."/>
            <person name="Tang G.D."/>
            <person name="Zhang D."/>
            <person name="Sun W.H."/>
            <person name="Liu D.K."/>
            <person name="Li Y."/>
            <person name="Chen G.Z."/>
            <person name="Liu X.D."/>
            <person name="Liao X.Y."/>
            <person name="Jiang Y.T."/>
            <person name="Yu X."/>
            <person name="Hao Y."/>
            <person name="Huang J."/>
            <person name="Zhao X.W."/>
            <person name="Ke S."/>
            <person name="Chen Y.Y."/>
            <person name="Wu W.L."/>
            <person name="Hsu J.L."/>
            <person name="Lin Y.F."/>
            <person name="Huang M.D."/>
            <person name="Li C.Y."/>
            <person name="Huang L."/>
            <person name="Wang Z.W."/>
            <person name="Zhao X."/>
            <person name="Zhong W.Y."/>
            <person name="Peng D.H."/>
            <person name="Ahmad S."/>
            <person name="Lan S."/>
            <person name="Zhang J.S."/>
            <person name="Tsai W.C."/>
            <person name="Van de Peer Y."/>
            <person name="Liu Z.J."/>
        </authorList>
    </citation>
    <scope>NUCLEOTIDE SEQUENCE</scope>
    <source>
        <strain evidence="13">SCP</strain>
    </source>
</reference>
<evidence type="ECO:0000256" key="7">
    <source>
        <dbReference type="ARBA" id="ARBA00023211"/>
    </source>
</evidence>
<feature type="domain" description="Cupin type-1" evidence="12">
    <location>
        <begin position="61"/>
        <end position="212"/>
    </location>
</feature>
<feature type="disulfide bond" evidence="10">
    <location>
        <begin position="32"/>
        <end position="47"/>
    </location>
</feature>
<protein>
    <recommendedName>
        <fullName evidence="11">Germin-like protein</fullName>
    </recommendedName>
</protein>
<feature type="binding site" evidence="8">
    <location>
        <position position="116"/>
    </location>
    <ligand>
        <name>oxalate</name>
        <dbReference type="ChEBI" id="CHEBI:30623"/>
    </ligand>
</feature>
<organism evidence="13 14">
    <name type="scientific">Acorus gramineus</name>
    <name type="common">Dwarf sweet flag</name>
    <dbReference type="NCBI Taxonomy" id="55184"/>
    <lineage>
        <taxon>Eukaryota</taxon>
        <taxon>Viridiplantae</taxon>
        <taxon>Streptophyta</taxon>
        <taxon>Embryophyta</taxon>
        <taxon>Tracheophyta</taxon>
        <taxon>Spermatophyta</taxon>
        <taxon>Magnoliopsida</taxon>
        <taxon>Liliopsida</taxon>
        <taxon>Acoraceae</taxon>
        <taxon>Acorus</taxon>
    </lineage>
</organism>
<comment type="subcellular location">
    <subcellularLocation>
        <location evidence="1 11">Secreted</location>
        <location evidence="1 11">Extracellular space</location>
        <location evidence="1 11">Apoplast</location>
    </subcellularLocation>
</comment>
<dbReference type="Proteomes" id="UP001179952">
    <property type="component" value="Unassembled WGS sequence"/>
</dbReference>
<dbReference type="Gene3D" id="2.60.120.10">
    <property type="entry name" value="Jelly Rolls"/>
    <property type="match status" value="1"/>
</dbReference>